<dbReference type="OrthoDB" id="9768187at2"/>
<dbReference type="GO" id="GO:0015648">
    <property type="term" value="F:lipid-linked peptidoglycan transporter activity"/>
    <property type="evidence" value="ECO:0007669"/>
    <property type="project" value="TreeGrafter"/>
</dbReference>
<dbReference type="GO" id="GO:0008360">
    <property type="term" value="P:regulation of cell shape"/>
    <property type="evidence" value="ECO:0007669"/>
    <property type="project" value="UniProtKB-KW"/>
</dbReference>
<dbReference type="InterPro" id="IPR001182">
    <property type="entry name" value="FtsW/RodA"/>
</dbReference>
<comment type="subcellular location">
    <subcellularLocation>
        <location evidence="1">Membrane</location>
        <topology evidence="1">Multi-pass membrane protein</topology>
    </subcellularLocation>
</comment>
<organism evidence="7 8">
    <name type="scientific">Exiguobacterium aurantiacum</name>
    <dbReference type="NCBI Taxonomy" id="33987"/>
    <lineage>
        <taxon>Bacteria</taxon>
        <taxon>Bacillati</taxon>
        <taxon>Bacillota</taxon>
        <taxon>Bacilli</taxon>
        <taxon>Bacillales</taxon>
        <taxon>Bacillales Family XII. Incertae Sedis</taxon>
        <taxon>Exiguobacterium</taxon>
    </lineage>
</organism>
<feature type="transmembrane region" description="Helical" evidence="6">
    <location>
        <begin position="51"/>
        <end position="70"/>
    </location>
</feature>
<keyword evidence="4 6" id="KW-1133">Transmembrane helix</keyword>
<dbReference type="GO" id="GO:0051301">
    <property type="term" value="P:cell division"/>
    <property type="evidence" value="ECO:0007669"/>
    <property type="project" value="InterPro"/>
</dbReference>
<feature type="transmembrane region" description="Helical" evidence="6">
    <location>
        <begin position="318"/>
        <end position="336"/>
    </location>
</feature>
<protein>
    <submittedName>
        <fullName evidence="7">Rod shape-determining protein RodA</fullName>
    </submittedName>
</protein>
<evidence type="ECO:0000256" key="4">
    <source>
        <dbReference type="ARBA" id="ARBA00022989"/>
    </source>
</evidence>
<evidence type="ECO:0000256" key="6">
    <source>
        <dbReference type="SAM" id="Phobius"/>
    </source>
</evidence>
<proteinExistence type="predicted"/>
<keyword evidence="3" id="KW-0133">Cell shape</keyword>
<dbReference type="Pfam" id="PF01098">
    <property type="entry name" value="FTSW_RODA_SPOVE"/>
    <property type="match status" value="1"/>
</dbReference>
<feature type="transmembrane region" description="Helical" evidence="6">
    <location>
        <begin position="280"/>
        <end position="306"/>
    </location>
</feature>
<reference evidence="7 8" key="1">
    <citation type="submission" date="2018-06" db="EMBL/GenBank/DDBJ databases">
        <authorList>
            <consortium name="Pathogen Informatics"/>
            <person name="Doyle S."/>
        </authorList>
    </citation>
    <scope>NUCLEOTIDE SEQUENCE [LARGE SCALE GENOMIC DNA]</scope>
    <source>
        <strain evidence="7 8">NCTC13163</strain>
    </source>
</reference>
<evidence type="ECO:0000256" key="3">
    <source>
        <dbReference type="ARBA" id="ARBA00022960"/>
    </source>
</evidence>
<dbReference type="AlphaFoldDB" id="A0A377FUX8"/>
<evidence type="ECO:0000313" key="7">
    <source>
        <dbReference type="EMBL" id="STO08632.1"/>
    </source>
</evidence>
<dbReference type="PANTHER" id="PTHR30474:SF1">
    <property type="entry name" value="PEPTIDOGLYCAN GLYCOSYLTRANSFERASE MRDB"/>
    <property type="match status" value="1"/>
</dbReference>
<feature type="transmembrane region" description="Helical" evidence="6">
    <location>
        <begin position="12"/>
        <end position="31"/>
    </location>
</feature>
<feature type="transmembrane region" description="Helical" evidence="6">
    <location>
        <begin position="114"/>
        <end position="134"/>
    </location>
</feature>
<name>A0A377FUX8_9BACL</name>
<feature type="transmembrane region" description="Helical" evidence="6">
    <location>
        <begin position="171"/>
        <end position="187"/>
    </location>
</feature>
<feature type="transmembrane region" description="Helical" evidence="6">
    <location>
        <begin position="194"/>
        <end position="214"/>
    </location>
</feature>
<dbReference type="GO" id="GO:0005886">
    <property type="term" value="C:plasma membrane"/>
    <property type="evidence" value="ECO:0007669"/>
    <property type="project" value="TreeGrafter"/>
</dbReference>
<dbReference type="RefSeq" id="WP_029335539.1">
    <property type="nucleotide sequence ID" value="NZ_UGGP01000001.1"/>
</dbReference>
<feature type="transmembrane region" description="Helical" evidence="6">
    <location>
        <begin position="356"/>
        <end position="377"/>
    </location>
</feature>
<accession>A0A377FUX8</accession>
<sequence>MNRIQSYFKSLDATLLTIVFLLMVISLGAIYTAQPMLPVRLQGINFAFQQATWYVIGFVAMLVVMTIEYEQLRKIHWYLYALGLILLGGLIPLRDTTLVPNINGAYGWYNLPGFSFQPAEFMKLFLLITMATIIYDHNKRFGTSQLDTWLLVKLVLVTLPPLGLIVTQPDLGIGLVLITMLGAVIIVSGIGWKWLLGLFTAAGLAIGGFMYLFFLQFETLAKIFPGHALNRFQAWIYPYEYSDDLAFQLIKSLQAIGSGQMFGAGYGQGLVYLPESQTDFIFAVIAEHYGFIGAAIVIIVFFLFLYRMIHIALESSSPFGSYIVAGIVAMFTFQVFQNIGMTIGVLPITGLPLPFVSYGGTSLLMNMIAVGLVMNVASKSKTYMFDDD</sequence>
<evidence type="ECO:0000313" key="8">
    <source>
        <dbReference type="Proteomes" id="UP000254060"/>
    </source>
</evidence>
<feature type="transmembrane region" description="Helical" evidence="6">
    <location>
        <begin position="146"/>
        <end position="165"/>
    </location>
</feature>
<dbReference type="Proteomes" id="UP000254060">
    <property type="component" value="Unassembled WGS sequence"/>
</dbReference>
<dbReference type="PANTHER" id="PTHR30474">
    <property type="entry name" value="CELL CYCLE PROTEIN"/>
    <property type="match status" value="1"/>
</dbReference>
<gene>
    <name evidence="7" type="primary">rodA</name>
    <name evidence="7" type="ORF">NCTC13163_02005</name>
</gene>
<feature type="transmembrane region" description="Helical" evidence="6">
    <location>
        <begin position="77"/>
        <end position="94"/>
    </location>
</feature>
<dbReference type="GO" id="GO:0032153">
    <property type="term" value="C:cell division site"/>
    <property type="evidence" value="ECO:0007669"/>
    <property type="project" value="TreeGrafter"/>
</dbReference>
<evidence type="ECO:0000256" key="5">
    <source>
        <dbReference type="ARBA" id="ARBA00023136"/>
    </source>
</evidence>
<dbReference type="InterPro" id="IPR018365">
    <property type="entry name" value="Cell_cycle_FtsW-rel_CS"/>
</dbReference>
<evidence type="ECO:0000256" key="1">
    <source>
        <dbReference type="ARBA" id="ARBA00004141"/>
    </source>
</evidence>
<dbReference type="STRING" id="1397694.GCA_000702585_02498"/>
<dbReference type="EMBL" id="UGGP01000001">
    <property type="protein sequence ID" value="STO08632.1"/>
    <property type="molecule type" value="Genomic_DNA"/>
</dbReference>
<keyword evidence="2 6" id="KW-0812">Transmembrane</keyword>
<evidence type="ECO:0000256" key="2">
    <source>
        <dbReference type="ARBA" id="ARBA00022692"/>
    </source>
</evidence>
<keyword evidence="5 6" id="KW-0472">Membrane</keyword>
<dbReference type="PROSITE" id="PS00428">
    <property type="entry name" value="FTSW_RODA_SPOVE"/>
    <property type="match status" value="1"/>
</dbReference>